<evidence type="ECO:0000256" key="3">
    <source>
        <dbReference type="ARBA" id="ARBA00022679"/>
    </source>
</evidence>
<evidence type="ECO:0000313" key="6">
    <source>
        <dbReference type="EMBL" id="CAD8819004.1"/>
    </source>
</evidence>
<keyword evidence="2" id="KW-0489">Methyltransferase</keyword>
<accession>A0A7S1ER67</accession>
<dbReference type="GO" id="GO:1905706">
    <property type="term" value="P:regulation of mitochondrial ATP synthesis coupled proton transport"/>
    <property type="evidence" value="ECO:0007669"/>
    <property type="project" value="TreeGrafter"/>
</dbReference>
<gene>
    <name evidence="6" type="ORF">TOLI1172_LOCUS3393</name>
</gene>
<dbReference type="InterPro" id="IPR029063">
    <property type="entry name" value="SAM-dependent_MTases_sf"/>
</dbReference>
<keyword evidence="5" id="KW-0472">Membrane</keyword>
<organism evidence="6">
    <name type="scientific">Timspurckia oligopyrenoides</name>
    <dbReference type="NCBI Taxonomy" id="708627"/>
    <lineage>
        <taxon>Eukaryota</taxon>
        <taxon>Rhodophyta</taxon>
        <taxon>Bangiophyceae</taxon>
        <taxon>Porphyridiales</taxon>
        <taxon>Porphyridiaceae</taxon>
        <taxon>Timspurckia</taxon>
    </lineage>
</organism>
<dbReference type="GO" id="GO:0016279">
    <property type="term" value="F:protein-lysine N-methyltransferase activity"/>
    <property type="evidence" value="ECO:0007669"/>
    <property type="project" value="InterPro"/>
</dbReference>
<protein>
    <recommendedName>
        <fullName evidence="7">Methyltransferase domain-containing protein</fullName>
    </recommendedName>
</protein>
<evidence type="ECO:0000256" key="2">
    <source>
        <dbReference type="ARBA" id="ARBA00022603"/>
    </source>
</evidence>
<proteinExistence type="inferred from homology"/>
<evidence type="ECO:0000256" key="1">
    <source>
        <dbReference type="ARBA" id="ARBA00010633"/>
    </source>
</evidence>
<dbReference type="EMBL" id="HBFP01004763">
    <property type="protein sequence ID" value="CAD8819004.1"/>
    <property type="molecule type" value="Transcribed_RNA"/>
</dbReference>
<evidence type="ECO:0008006" key="7">
    <source>
        <dbReference type="Google" id="ProtNLM"/>
    </source>
</evidence>
<name>A0A7S1ER67_9RHOD</name>
<sequence length="219" mass="25066">MNGSYRFENMSIDEKKEGLFDEIDDSLESPINKKAVVATGVGIIGCMLLVSPFLTPALRRHILPYVPATDSQIEDVLALCKIAMRSTKSQKYGNRLIDLGSGDGRVVFAALRRFPDMSAAGVELNQWLVLYSRWRAWRKGVRNRSVFTRQDLWKVSLKDFDFIIIFGVKEMMRDLEKKMIHDLSPNAAVISTRFALPTWKVSEHRGLAWLYYRSDQTSE</sequence>
<dbReference type="AlphaFoldDB" id="A0A7S1ER67"/>
<dbReference type="Gene3D" id="3.40.50.150">
    <property type="entry name" value="Vaccinia Virus protein VP39"/>
    <property type="match status" value="1"/>
</dbReference>
<keyword evidence="5" id="KW-1133">Transmembrane helix</keyword>
<keyword evidence="5" id="KW-0812">Transmembrane</keyword>
<feature type="transmembrane region" description="Helical" evidence="5">
    <location>
        <begin position="35"/>
        <end position="54"/>
    </location>
</feature>
<keyword evidence="4" id="KW-0949">S-adenosyl-L-methionine</keyword>
<dbReference type="GO" id="GO:0032259">
    <property type="term" value="P:methylation"/>
    <property type="evidence" value="ECO:0007669"/>
    <property type="project" value="UniProtKB-KW"/>
</dbReference>
<dbReference type="InterPro" id="IPR026170">
    <property type="entry name" value="FAM173A/B"/>
</dbReference>
<dbReference type="Pfam" id="PF13489">
    <property type="entry name" value="Methyltransf_23"/>
    <property type="match status" value="1"/>
</dbReference>
<reference evidence="6" key="1">
    <citation type="submission" date="2021-01" db="EMBL/GenBank/DDBJ databases">
        <authorList>
            <person name="Corre E."/>
            <person name="Pelletier E."/>
            <person name="Niang G."/>
            <person name="Scheremetjew M."/>
            <person name="Finn R."/>
            <person name="Kale V."/>
            <person name="Holt S."/>
            <person name="Cochrane G."/>
            <person name="Meng A."/>
            <person name="Brown T."/>
            <person name="Cohen L."/>
        </authorList>
    </citation>
    <scope>NUCLEOTIDE SEQUENCE</scope>
    <source>
        <strain evidence="6">CCMP3278</strain>
    </source>
</reference>
<dbReference type="SUPFAM" id="SSF53335">
    <property type="entry name" value="S-adenosyl-L-methionine-dependent methyltransferases"/>
    <property type="match status" value="1"/>
</dbReference>
<dbReference type="PANTHER" id="PTHR13610">
    <property type="entry name" value="METHYLTRANSFERASE DOMAIN-CONTAINING PROTEIN"/>
    <property type="match status" value="1"/>
</dbReference>
<evidence type="ECO:0000256" key="5">
    <source>
        <dbReference type="SAM" id="Phobius"/>
    </source>
</evidence>
<dbReference type="PANTHER" id="PTHR13610:SF9">
    <property type="entry name" value="FI06469P"/>
    <property type="match status" value="1"/>
</dbReference>
<evidence type="ECO:0000256" key="4">
    <source>
        <dbReference type="ARBA" id="ARBA00022691"/>
    </source>
</evidence>
<comment type="similarity">
    <text evidence="1">Belongs to the ANT/ATPSC lysine N-methyltransferase family.</text>
</comment>
<dbReference type="GO" id="GO:0005739">
    <property type="term" value="C:mitochondrion"/>
    <property type="evidence" value="ECO:0007669"/>
    <property type="project" value="TreeGrafter"/>
</dbReference>
<keyword evidence="3" id="KW-0808">Transferase</keyword>